<keyword evidence="4" id="KW-1185">Reference proteome</keyword>
<feature type="region of interest" description="Disordered" evidence="1">
    <location>
        <begin position="1"/>
        <end position="263"/>
    </location>
</feature>
<protein>
    <recommendedName>
        <fullName evidence="2">DUF3020 domain-containing protein</fullName>
    </recommendedName>
</protein>
<name>A0A4P9Y214_9FUNG</name>
<feature type="compositionally biased region" description="Basic and acidic residues" evidence="1">
    <location>
        <begin position="104"/>
        <end position="131"/>
    </location>
</feature>
<gene>
    <name evidence="3" type="ORF">BJ684DRAFT_20566</name>
</gene>
<evidence type="ECO:0000313" key="4">
    <source>
        <dbReference type="Proteomes" id="UP000267251"/>
    </source>
</evidence>
<dbReference type="AlphaFoldDB" id="A0A4P9Y214"/>
<feature type="compositionally biased region" description="Basic and acidic residues" evidence="1">
    <location>
        <begin position="185"/>
        <end position="201"/>
    </location>
</feature>
<evidence type="ECO:0000259" key="2">
    <source>
        <dbReference type="Pfam" id="PF11223"/>
    </source>
</evidence>
<feature type="compositionally biased region" description="Basic and acidic residues" evidence="1">
    <location>
        <begin position="70"/>
        <end position="84"/>
    </location>
</feature>
<feature type="domain" description="DUF3020" evidence="2">
    <location>
        <begin position="62"/>
        <end position="110"/>
    </location>
</feature>
<organism evidence="3 4">
    <name type="scientific">Piptocephalis cylindrospora</name>
    <dbReference type="NCBI Taxonomy" id="1907219"/>
    <lineage>
        <taxon>Eukaryota</taxon>
        <taxon>Fungi</taxon>
        <taxon>Fungi incertae sedis</taxon>
        <taxon>Zoopagomycota</taxon>
        <taxon>Zoopagomycotina</taxon>
        <taxon>Zoopagomycetes</taxon>
        <taxon>Zoopagales</taxon>
        <taxon>Piptocephalidaceae</taxon>
        <taxon>Piptocephalis</taxon>
    </lineage>
</organism>
<feature type="compositionally biased region" description="Basic and acidic residues" evidence="1">
    <location>
        <begin position="47"/>
        <end position="63"/>
    </location>
</feature>
<dbReference type="OrthoDB" id="5595797at2759"/>
<feature type="compositionally biased region" description="Basic and acidic residues" evidence="1">
    <location>
        <begin position="1"/>
        <end position="13"/>
    </location>
</feature>
<reference evidence="4" key="1">
    <citation type="journal article" date="2018" name="Nat. Microbiol.">
        <title>Leveraging single-cell genomics to expand the fungal tree of life.</title>
        <authorList>
            <person name="Ahrendt S.R."/>
            <person name="Quandt C.A."/>
            <person name="Ciobanu D."/>
            <person name="Clum A."/>
            <person name="Salamov A."/>
            <person name="Andreopoulos B."/>
            <person name="Cheng J.F."/>
            <person name="Woyke T."/>
            <person name="Pelin A."/>
            <person name="Henrissat B."/>
            <person name="Reynolds N.K."/>
            <person name="Benny G.L."/>
            <person name="Smith M.E."/>
            <person name="James T.Y."/>
            <person name="Grigoriev I.V."/>
        </authorList>
    </citation>
    <scope>NUCLEOTIDE SEQUENCE [LARGE SCALE GENOMIC DNA]</scope>
</reference>
<evidence type="ECO:0000256" key="1">
    <source>
        <dbReference type="SAM" id="MobiDB-lite"/>
    </source>
</evidence>
<dbReference type="Pfam" id="PF11223">
    <property type="entry name" value="DUF3020"/>
    <property type="match status" value="1"/>
</dbReference>
<feature type="compositionally biased region" description="Low complexity" evidence="1">
    <location>
        <begin position="141"/>
        <end position="169"/>
    </location>
</feature>
<proteinExistence type="predicted"/>
<evidence type="ECO:0000313" key="3">
    <source>
        <dbReference type="EMBL" id="RKP12916.1"/>
    </source>
</evidence>
<sequence length="263" mass="29295">YPHPHGNEIKDPAHPQGLSNLGKAHRTPSSSSSSSQSSSSSSSSGRTQEEREALVERMRTENRVRKKRWRENNEERNKDNDLRCRVTKRAHKLFGPEPSLHKSRWQEEEFHRRREKRREKESRRRMLEEHPGWVSGPPDLTSMPSAPSSTSTSNAPSRAMSPSSSSSSSYDHGPEGKNSSYPHGPEYHPGHPHIKEEERSRKISASSPSSSSSSSSTSSQVPDDFPMDAVLTLMQLNHSPWPSKANGSHGVPGEEPTLPTPPS</sequence>
<accession>A0A4P9Y214</accession>
<feature type="compositionally biased region" description="Low complexity" evidence="1">
    <location>
        <begin position="29"/>
        <end position="44"/>
    </location>
</feature>
<dbReference type="EMBL" id="KZ988164">
    <property type="protein sequence ID" value="RKP12916.1"/>
    <property type="molecule type" value="Genomic_DNA"/>
</dbReference>
<dbReference type="Proteomes" id="UP000267251">
    <property type="component" value="Unassembled WGS sequence"/>
</dbReference>
<dbReference type="InterPro" id="IPR021386">
    <property type="entry name" value="SPP41_DUF3020"/>
</dbReference>
<feature type="non-terminal residue" evidence="3">
    <location>
        <position position="1"/>
    </location>
</feature>
<feature type="compositionally biased region" description="Low complexity" evidence="1">
    <location>
        <begin position="204"/>
        <end position="219"/>
    </location>
</feature>